<dbReference type="Gene3D" id="3.40.50.720">
    <property type="entry name" value="NAD(P)-binding Rossmann-like Domain"/>
    <property type="match status" value="1"/>
</dbReference>
<comment type="caution">
    <text evidence="3">The sequence shown here is derived from an EMBL/GenBank/DDBJ whole genome shotgun (WGS) entry which is preliminary data.</text>
</comment>
<dbReference type="AlphaFoldDB" id="A0A4R8LZX2"/>
<proteinExistence type="predicted"/>
<dbReference type="InterPro" id="IPR052698">
    <property type="entry name" value="MoCofactor_Util/Proc"/>
</dbReference>
<dbReference type="Pfam" id="PF13478">
    <property type="entry name" value="XdhC_C"/>
    <property type="match status" value="1"/>
</dbReference>
<dbReference type="PANTHER" id="PTHR30388:SF6">
    <property type="entry name" value="XANTHINE DEHYDROGENASE SUBUNIT A-RELATED"/>
    <property type="match status" value="1"/>
</dbReference>
<name>A0A4R8LZX2_9BACT</name>
<feature type="domain" description="XdhC Rossmann" evidence="2">
    <location>
        <begin position="110"/>
        <end position="252"/>
    </location>
</feature>
<feature type="domain" description="XdhC- CoxI" evidence="1">
    <location>
        <begin position="14"/>
        <end position="75"/>
    </location>
</feature>
<dbReference type="RefSeq" id="WP_133959097.1">
    <property type="nucleotide sequence ID" value="NZ_SORI01000028.1"/>
</dbReference>
<dbReference type="OrthoDB" id="9773039at2"/>
<organism evidence="3 4">
    <name type="scientific">Aminivibrio pyruvatiphilus</name>
    <dbReference type="NCBI Taxonomy" id="1005740"/>
    <lineage>
        <taxon>Bacteria</taxon>
        <taxon>Thermotogati</taxon>
        <taxon>Synergistota</taxon>
        <taxon>Synergistia</taxon>
        <taxon>Synergistales</taxon>
        <taxon>Aminobacteriaceae</taxon>
        <taxon>Aminivibrio</taxon>
    </lineage>
</organism>
<evidence type="ECO:0000259" key="1">
    <source>
        <dbReference type="Pfam" id="PF02625"/>
    </source>
</evidence>
<dbReference type="EMBL" id="SORI01000028">
    <property type="protein sequence ID" value="TDY54248.1"/>
    <property type="molecule type" value="Genomic_DNA"/>
</dbReference>
<evidence type="ECO:0000313" key="3">
    <source>
        <dbReference type="EMBL" id="TDY54248.1"/>
    </source>
</evidence>
<sequence length="269" mass="28470">MDSVISRRLAGLYDKGQAAVLCMVVEESGSTPRSTGSSMLVFPGGAIEGTVGGGVTEHRVIEKALELLKKGTGSLVYRETLSATEAALEGAACGGSMGIYLEVVGRRRELVIFGGGHVGRAIARLGDMTGFAVTVWDEREEFANPEHIPWGKTLCCSLEELPGRMPVFHGDTYAVIVTRGHALDADVVKLLEGREAAYMGMIGSRRKIAFVRERLLGQGVSPEFLDGIFQPVGLPIGAETPEEIAVSVMAEIVAAARGADVQALRNAGQ</sequence>
<dbReference type="InterPro" id="IPR027051">
    <property type="entry name" value="XdhC_Rossmann_dom"/>
</dbReference>
<dbReference type="InterPro" id="IPR003777">
    <property type="entry name" value="XdhC_CoxI"/>
</dbReference>
<reference evidence="3 4" key="1">
    <citation type="submission" date="2019-03" db="EMBL/GenBank/DDBJ databases">
        <title>Genomic Encyclopedia of Type Strains, Phase IV (KMG-IV): sequencing the most valuable type-strain genomes for metagenomic binning, comparative biology and taxonomic classification.</title>
        <authorList>
            <person name="Goeker M."/>
        </authorList>
    </citation>
    <scope>NUCLEOTIDE SEQUENCE [LARGE SCALE GENOMIC DNA]</scope>
    <source>
        <strain evidence="3 4">DSM 25964</strain>
    </source>
</reference>
<evidence type="ECO:0000313" key="4">
    <source>
        <dbReference type="Proteomes" id="UP000295066"/>
    </source>
</evidence>
<accession>A0A4R8LZX2</accession>
<keyword evidence="4" id="KW-1185">Reference proteome</keyword>
<protein>
    <submittedName>
        <fullName evidence="3">Xanthine dehydrogenase accessory factor</fullName>
    </submittedName>
</protein>
<dbReference type="Pfam" id="PF02625">
    <property type="entry name" value="XdhC_CoxI"/>
    <property type="match status" value="1"/>
</dbReference>
<dbReference type="SUPFAM" id="SSF51984">
    <property type="entry name" value="MurCD N-terminal domain"/>
    <property type="match status" value="1"/>
</dbReference>
<dbReference type="Proteomes" id="UP000295066">
    <property type="component" value="Unassembled WGS sequence"/>
</dbReference>
<dbReference type="PANTHER" id="PTHR30388">
    <property type="entry name" value="ALDEHYDE OXIDOREDUCTASE MOLYBDENUM COFACTOR ASSEMBLY PROTEIN"/>
    <property type="match status" value="1"/>
</dbReference>
<evidence type="ECO:0000259" key="2">
    <source>
        <dbReference type="Pfam" id="PF13478"/>
    </source>
</evidence>
<gene>
    <name evidence="3" type="ORF">C8D99_12819</name>
</gene>